<evidence type="ECO:0000256" key="3">
    <source>
        <dbReference type="SAM" id="MobiDB-lite"/>
    </source>
</evidence>
<evidence type="ECO:0000313" key="6">
    <source>
        <dbReference type="Proteomes" id="UP000291422"/>
    </source>
</evidence>
<dbReference type="PANTHER" id="PTHR43439">
    <property type="entry name" value="PHENYLACETATE-COENZYME A LIGASE"/>
    <property type="match status" value="1"/>
</dbReference>
<evidence type="ECO:0000259" key="4">
    <source>
        <dbReference type="Pfam" id="PF07993"/>
    </source>
</evidence>
<feature type="region of interest" description="Disordered" evidence="3">
    <location>
        <begin position="1"/>
        <end position="20"/>
    </location>
</feature>
<sequence length="406" mass="44947">MTPSKPSPLVHAKDRPKTTDVSAMQRMLARYTASLPQKPGKAMPPSSSPKTLAIVGSTGFLGPYVVASLLREHPECKIICFNRSDDGEQRTMSALQDIMGDTSSARQRLEFLVTNIARRVRDPNHDPIVDTIPQVEELVFNSWDPHWGKPLSSFESLLEALHKVVDLLASAAGHPRITFVSSICAVGNWPLQHPDRPMIPEEVIWDCDSAMPNGYGQSKCVAEQLLAKAHEIAKLRVNIVRAGQIGGSTNSKHCTWPRQGWLYSVIQSSAKLGVFPKHVQPLDWIPVDALAQGIANCIKRPPTLGGLQVFNMVHTHPAAWSVLHEALRTRFGIPTQVVDLPDWLERMEQGDLRIHGFLSTQGSGREANMAFENTRALEVLPPMSPINKDLLATWLRGWELGSRAKM</sequence>
<dbReference type="SUPFAM" id="SSF51735">
    <property type="entry name" value="NAD(P)-binding Rossmann-fold domains"/>
    <property type="match status" value="1"/>
</dbReference>
<organism evidence="5 6">
    <name type="scientific">Alternaria alternata</name>
    <name type="common">Alternaria rot fungus</name>
    <name type="synonym">Torula alternata</name>
    <dbReference type="NCBI Taxonomy" id="5599"/>
    <lineage>
        <taxon>Eukaryota</taxon>
        <taxon>Fungi</taxon>
        <taxon>Dikarya</taxon>
        <taxon>Ascomycota</taxon>
        <taxon>Pezizomycotina</taxon>
        <taxon>Dothideomycetes</taxon>
        <taxon>Pleosporomycetidae</taxon>
        <taxon>Pleosporales</taxon>
        <taxon>Pleosporineae</taxon>
        <taxon>Pleosporaceae</taxon>
        <taxon>Alternaria</taxon>
        <taxon>Alternaria sect. Alternaria</taxon>
        <taxon>Alternaria alternata complex</taxon>
    </lineage>
</organism>
<dbReference type="Proteomes" id="UP000291422">
    <property type="component" value="Unassembled WGS sequence"/>
</dbReference>
<dbReference type="Pfam" id="PF07993">
    <property type="entry name" value="NAD_binding_4"/>
    <property type="match status" value="1"/>
</dbReference>
<comment type="caution">
    <text evidence="5">The sequence shown here is derived from an EMBL/GenBank/DDBJ whole genome shotgun (WGS) entry which is preliminary data.</text>
</comment>
<evidence type="ECO:0000313" key="5">
    <source>
        <dbReference type="EMBL" id="RYN63506.1"/>
    </source>
</evidence>
<evidence type="ECO:0000256" key="1">
    <source>
        <dbReference type="ARBA" id="ARBA00022450"/>
    </source>
</evidence>
<keyword evidence="2" id="KW-0597">Phosphoprotein</keyword>
<accession>A0A4V1WPU7</accession>
<dbReference type="InterPro" id="IPR036291">
    <property type="entry name" value="NAD(P)-bd_dom_sf"/>
</dbReference>
<dbReference type="AlphaFoldDB" id="A0A4V1WPU7"/>
<dbReference type="Gene3D" id="3.40.50.720">
    <property type="entry name" value="NAD(P)-binding Rossmann-like Domain"/>
    <property type="match status" value="1"/>
</dbReference>
<dbReference type="PANTHER" id="PTHR43439:SF2">
    <property type="entry name" value="ENZYME, PUTATIVE (JCVI)-RELATED"/>
    <property type="match status" value="1"/>
</dbReference>
<protein>
    <recommendedName>
        <fullName evidence="4">Thioester reductase (TE) domain-containing protein</fullName>
    </recommendedName>
</protein>
<dbReference type="EMBL" id="PDXD01000083">
    <property type="protein sequence ID" value="RYN63506.1"/>
    <property type="molecule type" value="Genomic_DNA"/>
</dbReference>
<dbReference type="VEuPathDB" id="FungiDB:CC77DRAFT_213692"/>
<feature type="domain" description="Thioester reductase (TE)" evidence="4">
    <location>
        <begin position="54"/>
        <end position="293"/>
    </location>
</feature>
<reference evidence="6" key="1">
    <citation type="journal article" date="2019" name="bioRxiv">
        <title>Genomics, evolutionary history and diagnostics of the Alternaria alternata species group including apple and Asian pear pathotypes.</title>
        <authorList>
            <person name="Armitage A.D."/>
            <person name="Cockerton H.M."/>
            <person name="Sreenivasaprasad S."/>
            <person name="Woodhall J.W."/>
            <person name="Lane C.R."/>
            <person name="Harrison R.J."/>
            <person name="Clarkson J.P."/>
        </authorList>
    </citation>
    <scope>NUCLEOTIDE SEQUENCE [LARGE SCALE GENOMIC DNA]</scope>
    <source>
        <strain evidence="6">FERA 1177</strain>
    </source>
</reference>
<name>A0A4V1WPU7_ALTAL</name>
<evidence type="ECO:0000256" key="2">
    <source>
        <dbReference type="ARBA" id="ARBA00022553"/>
    </source>
</evidence>
<keyword evidence="1" id="KW-0596">Phosphopantetheine</keyword>
<dbReference type="InterPro" id="IPR051414">
    <property type="entry name" value="Adenylate-forming_Reductase"/>
</dbReference>
<proteinExistence type="predicted"/>
<dbReference type="InterPro" id="IPR013120">
    <property type="entry name" value="FAR_NAD-bd"/>
</dbReference>
<gene>
    <name evidence="5" type="ORF">AA0117_g12702</name>
</gene>